<comment type="caution">
    <text evidence="5">The sequence shown here is derived from an EMBL/GenBank/DDBJ whole genome shotgun (WGS) entry which is preliminary data.</text>
</comment>
<evidence type="ECO:0000256" key="2">
    <source>
        <dbReference type="ARBA" id="ARBA00022603"/>
    </source>
</evidence>
<dbReference type="GO" id="GO:0032259">
    <property type="term" value="P:methylation"/>
    <property type="evidence" value="ECO:0007669"/>
    <property type="project" value="UniProtKB-KW"/>
</dbReference>
<keyword evidence="2 4" id="KW-0489">Methyltransferase</keyword>
<dbReference type="AlphaFoldDB" id="A0A847RNW0"/>
<keyword evidence="4" id="KW-0949">S-adenosyl-L-methionine</keyword>
<protein>
    <recommendedName>
        <fullName evidence="4">S-adenosyl-L-methionine-dependent methyltransferase</fullName>
        <ecNumber evidence="4">2.1.1.-</ecNumber>
    </recommendedName>
</protein>
<dbReference type="GO" id="GO:0008168">
    <property type="term" value="F:methyltransferase activity"/>
    <property type="evidence" value="ECO:0007669"/>
    <property type="project" value="UniProtKB-UniRule"/>
</dbReference>
<evidence type="ECO:0000256" key="4">
    <source>
        <dbReference type="RuleBase" id="RU362030"/>
    </source>
</evidence>
<dbReference type="EMBL" id="JABAIA010000001">
    <property type="protein sequence ID" value="NLR64756.1"/>
    <property type="molecule type" value="Genomic_DNA"/>
</dbReference>
<reference evidence="5 6" key="1">
    <citation type="submission" date="2020-04" db="EMBL/GenBank/DDBJ databases">
        <authorList>
            <person name="Yin C."/>
        </authorList>
    </citation>
    <scope>NUCLEOTIDE SEQUENCE [LARGE SCALE GENOMIC DNA]</scope>
    <source>
        <strain evidence="5 6">Ae27</strain>
    </source>
</reference>
<dbReference type="Pfam" id="PF04072">
    <property type="entry name" value="LCM"/>
    <property type="match status" value="1"/>
</dbReference>
<sequence>MQQPNSTAVRTALWRALHVQLDAPPHILEDTTGLQLIAPGEDWQQRPDMDPVFSRRVRAAMAARARFIEDLILHEAEKGITQYVILGAGLDTFAQRNPAVASRLQIYEIDGPDTLEWKRQRLIETGHPIPSSLHFVGVDFEKGQSWWDTLLHAGFNPNIPAVIACTGVTLYLSREAISQMLQQVATMAPGTKAAITFLLPQELLEEEDLALQKASTQGAKASGNPFVSFFTPEQVLELARENGLQNVSIVSPAELKARYFSGRTDGLAPASGEMFLTAAIGEY</sequence>
<organism evidence="5 6">
    <name type="scientific">Chitinophaga varians</name>
    <dbReference type="NCBI Taxonomy" id="2202339"/>
    <lineage>
        <taxon>Bacteria</taxon>
        <taxon>Pseudomonadati</taxon>
        <taxon>Bacteroidota</taxon>
        <taxon>Chitinophagia</taxon>
        <taxon>Chitinophagales</taxon>
        <taxon>Chitinophagaceae</taxon>
        <taxon>Chitinophaga</taxon>
    </lineage>
</organism>
<dbReference type="Gene3D" id="3.40.50.150">
    <property type="entry name" value="Vaccinia Virus protein VP39"/>
    <property type="match status" value="1"/>
</dbReference>
<dbReference type="Proteomes" id="UP000570474">
    <property type="component" value="Unassembled WGS sequence"/>
</dbReference>
<gene>
    <name evidence="5" type="ORF">HGH92_10610</name>
</gene>
<evidence type="ECO:0000256" key="1">
    <source>
        <dbReference type="ARBA" id="ARBA00008138"/>
    </source>
</evidence>
<dbReference type="NCBIfam" id="TIGR00027">
    <property type="entry name" value="mthyl_TIGR00027"/>
    <property type="match status" value="1"/>
</dbReference>
<comment type="similarity">
    <text evidence="1 4">Belongs to the UPF0677 family.</text>
</comment>
<evidence type="ECO:0000313" key="5">
    <source>
        <dbReference type="EMBL" id="NLR64756.1"/>
    </source>
</evidence>
<comment type="function">
    <text evidence="4">Exhibits S-adenosyl-L-methionine-dependent methyltransferase activity.</text>
</comment>
<evidence type="ECO:0000256" key="3">
    <source>
        <dbReference type="ARBA" id="ARBA00022679"/>
    </source>
</evidence>
<name>A0A847RNW0_9BACT</name>
<dbReference type="InterPro" id="IPR029063">
    <property type="entry name" value="SAM-dependent_MTases_sf"/>
</dbReference>
<proteinExistence type="inferred from homology"/>
<keyword evidence="3 5" id="KW-0808">Transferase</keyword>
<dbReference type="PANTHER" id="PTHR43619">
    <property type="entry name" value="S-ADENOSYL-L-METHIONINE-DEPENDENT METHYLTRANSFERASE YKTD-RELATED"/>
    <property type="match status" value="1"/>
</dbReference>
<accession>A0A847RNW0</accession>
<dbReference type="InterPro" id="IPR011610">
    <property type="entry name" value="SAM_mthyl_Trfase_ML2640-like"/>
</dbReference>
<dbReference type="SUPFAM" id="SSF53335">
    <property type="entry name" value="S-adenosyl-L-methionine-dependent methyltransferases"/>
    <property type="match status" value="1"/>
</dbReference>
<dbReference type="PANTHER" id="PTHR43619:SF2">
    <property type="entry name" value="S-ADENOSYL-L-METHIONINE-DEPENDENT METHYLTRANSFERASES SUPERFAMILY PROTEIN"/>
    <property type="match status" value="1"/>
</dbReference>
<dbReference type="InterPro" id="IPR007213">
    <property type="entry name" value="Ppm1/Ppm2/Tcmp"/>
</dbReference>
<dbReference type="EC" id="2.1.1.-" evidence="4"/>
<evidence type="ECO:0000313" key="6">
    <source>
        <dbReference type="Proteomes" id="UP000570474"/>
    </source>
</evidence>
<keyword evidence="6" id="KW-1185">Reference proteome</keyword>